<dbReference type="GO" id="GO:0006357">
    <property type="term" value="P:regulation of transcription by RNA polymerase II"/>
    <property type="evidence" value="ECO:0007669"/>
    <property type="project" value="TreeGrafter"/>
</dbReference>
<evidence type="ECO:0000256" key="1">
    <source>
        <dbReference type="ARBA" id="ARBA00004123"/>
    </source>
</evidence>
<evidence type="ECO:0000313" key="9">
    <source>
        <dbReference type="EMBL" id="KAJ7726053.1"/>
    </source>
</evidence>
<sequence>MRGTPQTRTKLQIDPSVPEDYACTPSPSPDSTALSSTRPSSASSQTTEDEDEKDCVCGVKSDREKPKRSRVTPEQLVHLERFFSAERSPTAARRREISELLGMQERQTQIWFQNRRAKAKLQNTKLKKAKEMCQGPEPHMLPSLSTNLGNELNNLIHEDEAVTFIPCSDLSIGSWRRIATDTSQHDLVAYTCETKRCLTWFIYNGGIGFKMEIPFDTIIDTEFTNTSPGPTGLASFVLSRPPIFYLENTSHDGSPRYWKRCTDWTEGHQASHVLRHDLIGSTVPLVHLLQSLQSNSEVSSPYSPHSHYRSEPPSPMEIPPPPLSVIQRTEQQYPEEYNPIRPNNSFRRRSFAAANDLSHIVVSGLSHYRRDLPHTAPAVSYTHTSYLPAHAYSPAYSPPSVAEPAEEHSLEDYGALPVSHDMTPRPYSAQPVPRRFYEKPSPFFYNPFSTDECGFTDADSGVAQMYYRADSEIAFAG</sequence>
<comment type="subcellular location">
    <subcellularLocation>
        <location evidence="1 5 6">Nucleus</location>
    </subcellularLocation>
</comment>
<dbReference type="PROSITE" id="PS50071">
    <property type="entry name" value="HOMEOBOX_2"/>
    <property type="match status" value="1"/>
</dbReference>
<evidence type="ECO:0000256" key="5">
    <source>
        <dbReference type="PROSITE-ProRule" id="PRU00108"/>
    </source>
</evidence>
<evidence type="ECO:0000256" key="7">
    <source>
        <dbReference type="SAM" id="MobiDB-lite"/>
    </source>
</evidence>
<dbReference type="GO" id="GO:0030154">
    <property type="term" value="P:cell differentiation"/>
    <property type="evidence" value="ECO:0007669"/>
    <property type="project" value="TreeGrafter"/>
</dbReference>
<evidence type="ECO:0000256" key="6">
    <source>
        <dbReference type="RuleBase" id="RU000682"/>
    </source>
</evidence>
<evidence type="ECO:0000313" key="10">
    <source>
        <dbReference type="Proteomes" id="UP001215280"/>
    </source>
</evidence>
<gene>
    <name evidence="9" type="ORF">DFH07DRAFT_758347</name>
</gene>
<keyword evidence="10" id="KW-1185">Reference proteome</keyword>
<feature type="region of interest" description="Disordered" evidence="7">
    <location>
        <begin position="296"/>
        <end position="317"/>
    </location>
</feature>
<protein>
    <submittedName>
        <fullName evidence="9">Homeodomain transcription factor</fullName>
    </submittedName>
</protein>
<evidence type="ECO:0000256" key="3">
    <source>
        <dbReference type="ARBA" id="ARBA00023155"/>
    </source>
</evidence>
<evidence type="ECO:0000256" key="2">
    <source>
        <dbReference type="ARBA" id="ARBA00023125"/>
    </source>
</evidence>
<keyword evidence="3 5" id="KW-0371">Homeobox</keyword>
<feature type="domain" description="Homeobox" evidence="8">
    <location>
        <begin position="62"/>
        <end position="122"/>
    </location>
</feature>
<keyword evidence="4 5" id="KW-0539">Nucleus</keyword>
<dbReference type="Pfam" id="PF24818">
    <property type="entry name" value="PH_TRF2_HOY1"/>
    <property type="match status" value="1"/>
</dbReference>
<dbReference type="PANTHER" id="PTHR24324:SF5">
    <property type="entry name" value="HEMATOPOIETICALLY-EXPRESSED HOMEOBOX PROTEIN HHEX"/>
    <property type="match status" value="1"/>
</dbReference>
<feature type="compositionally biased region" description="Low complexity" evidence="7">
    <location>
        <begin position="296"/>
        <end position="305"/>
    </location>
</feature>
<keyword evidence="2 5" id="KW-0238">DNA-binding</keyword>
<dbReference type="GO" id="GO:0005634">
    <property type="term" value="C:nucleus"/>
    <property type="evidence" value="ECO:0007669"/>
    <property type="project" value="UniProtKB-SubCell"/>
</dbReference>
<comment type="caution">
    <text evidence="9">The sequence shown here is derived from an EMBL/GenBank/DDBJ whole genome shotgun (WGS) entry which is preliminary data.</text>
</comment>
<feature type="compositionally biased region" description="Low complexity" evidence="7">
    <location>
        <begin position="31"/>
        <end position="46"/>
    </location>
</feature>
<dbReference type="EMBL" id="JARJLG010000223">
    <property type="protein sequence ID" value="KAJ7726053.1"/>
    <property type="molecule type" value="Genomic_DNA"/>
</dbReference>
<dbReference type="PANTHER" id="PTHR24324">
    <property type="entry name" value="HOMEOBOX PROTEIN HHEX"/>
    <property type="match status" value="1"/>
</dbReference>
<dbReference type="SUPFAM" id="SSF46689">
    <property type="entry name" value="Homeodomain-like"/>
    <property type="match status" value="1"/>
</dbReference>
<dbReference type="InterPro" id="IPR051000">
    <property type="entry name" value="Homeobox_DNA-bind_prot"/>
</dbReference>
<evidence type="ECO:0000256" key="4">
    <source>
        <dbReference type="ARBA" id="ARBA00023242"/>
    </source>
</evidence>
<proteinExistence type="predicted"/>
<dbReference type="GO" id="GO:0000978">
    <property type="term" value="F:RNA polymerase II cis-regulatory region sequence-specific DNA binding"/>
    <property type="evidence" value="ECO:0007669"/>
    <property type="project" value="TreeGrafter"/>
</dbReference>
<dbReference type="AlphaFoldDB" id="A0AAD7MQ65"/>
<dbReference type="InterPro" id="IPR001356">
    <property type="entry name" value="HD"/>
</dbReference>
<reference evidence="9" key="1">
    <citation type="submission" date="2023-03" db="EMBL/GenBank/DDBJ databases">
        <title>Massive genome expansion in bonnet fungi (Mycena s.s.) driven by repeated elements and novel gene families across ecological guilds.</title>
        <authorList>
            <consortium name="Lawrence Berkeley National Laboratory"/>
            <person name="Harder C.B."/>
            <person name="Miyauchi S."/>
            <person name="Viragh M."/>
            <person name="Kuo A."/>
            <person name="Thoen E."/>
            <person name="Andreopoulos B."/>
            <person name="Lu D."/>
            <person name="Skrede I."/>
            <person name="Drula E."/>
            <person name="Henrissat B."/>
            <person name="Morin E."/>
            <person name="Kohler A."/>
            <person name="Barry K."/>
            <person name="LaButti K."/>
            <person name="Morin E."/>
            <person name="Salamov A."/>
            <person name="Lipzen A."/>
            <person name="Mereny Z."/>
            <person name="Hegedus B."/>
            <person name="Baldrian P."/>
            <person name="Stursova M."/>
            <person name="Weitz H."/>
            <person name="Taylor A."/>
            <person name="Grigoriev I.V."/>
            <person name="Nagy L.G."/>
            <person name="Martin F."/>
            <person name="Kauserud H."/>
        </authorList>
    </citation>
    <scope>NUCLEOTIDE SEQUENCE</scope>
    <source>
        <strain evidence="9">CBHHK188m</strain>
    </source>
</reference>
<dbReference type="Gene3D" id="1.10.10.60">
    <property type="entry name" value="Homeodomain-like"/>
    <property type="match status" value="1"/>
</dbReference>
<dbReference type="Pfam" id="PF00046">
    <property type="entry name" value="Homeodomain"/>
    <property type="match status" value="1"/>
</dbReference>
<dbReference type="InterPro" id="IPR057939">
    <property type="entry name" value="TRF2_HOY1_PH"/>
</dbReference>
<accession>A0AAD7MQ65</accession>
<dbReference type="SMART" id="SM00389">
    <property type="entry name" value="HOX"/>
    <property type="match status" value="1"/>
</dbReference>
<feature type="region of interest" description="Disordered" evidence="7">
    <location>
        <begin position="1"/>
        <end position="72"/>
    </location>
</feature>
<feature type="DNA-binding region" description="Homeobox" evidence="5">
    <location>
        <begin position="64"/>
        <end position="123"/>
    </location>
</feature>
<dbReference type="CDD" id="cd00086">
    <property type="entry name" value="homeodomain"/>
    <property type="match status" value="1"/>
</dbReference>
<evidence type="ECO:0000259" key="8">
    <source>
        <dbReference type="PROSITE" id="PS50071"/>
    </source>
</evidence>
<name>A0AAD7MQ65_9AGAR</name>
<dbReference type="InterPro" id="IPR009057">
    <property type="entry name" value="Homeodomain-like_sf"/>
</dbReference>
<feature type="compositionally biased region" description="Polar residues" evidence="7">
    <location>
        <begin position="1"/>
        <end position="10"/>
    </location>
</feature>
<organism evidence="9 10">
    <name type="scientific">Mycena maculata</name>
    <dbReference type="NCBI Taxonomy" id="230809"/>
    <lineage>
        <taxon>Eukaryota</taxon>
        <taxon>Fungi</taxon>
        <taxon>Dikarya</taxon>
        <taxon>Basidiomycota</taxon>
        <taxon>Agaricomycotina</taxon>
        <taxon>Agaricomycetes</taxon>
        <taxon>Agaricomycetidae</taxon>
        <taxon>Agaricales</taxon>
        <taxon>Marasmiineae</taxon>
        <taxon>Mycenaceae</taxon>
        <taxon>Mycena</taxon>
    </lineage>
</organism>
<dbReference type="Proteomes" id="UP001215280">
    <property type="component" value="Unassembled WGS sequence"/>
</dbReference>